<dbReference type="Gene3D" id="1.10.287.1120">
    <property type="entry name" value="Bipartite methylase S protein"/>
    <property type="match status" value="1"/>
</dbReference>
<organism evidence="5 6">
    <name type="scientific">Cellulomonas aerilata</name>
    <dbReference type="NCBI Taxonomy" id="515326"/>
    <lineage>
        <taxon>Bacteria</taxon>
        <taxon>Bacillati</taxon>
        <taxon>Actinomycetota</taxon>
        <taxon>Actinomycetes</taxon>
        <taxon>Micrococcales</taxon>
        <taxon>Cellulomonadaceae</taxon>
        <taxon>Cellulomonas</taxon>
    </lineage>
</organism>
<dbReference type="Gene3D" id="3.90.220.20">
    <property type="entry name" value="DNA methylase specificity domains"/>
    <property type="match status" value="1"/>
</dbReference>
<sequence>MSTWKVLPLGKATISLDWKRVPVKASERVAGPYPYYGASGIVDHVDGFLFDELSLLVSEDGENLRSRKTPIAFLANGKYWVNNHAHVLRAATGHDIRFIHYAMQVTDISGYLTGSTQPKLTAGSLAEIPLNAPALEEQQHIADLLSAMDGLIAQNRALIDHMRTLATELVGLATRDTSLGSLSRPYTGKQIRPLGPTEHYSLLAFDNEATPDLVDGESIKSGKLPLSEPMVLVSRLNPKTARSWMVYPGPGAVCSTEFVPLLGDEASVEEIWAATARDDFWDQMRSRVTGTTGSHQRVDREDALSIAVPDVRTLAAHVREEVVRLVRGIQQLREEIESTVRARDELLPHLVAGTIEIETVA</sequence>
<dbReference type="GO" id="GO:0003677">
    <property type="term" value="F:DNA binding"/>
    <property type="evidence" value="ECO:0007669"/>
    <property type="project" value="UniProtKB-KW"/>
</dbReference>
<dbReference type="PANTHER" id="PTHR30408">
    <property type="entry name" value="TYPE-1 RESTRICTION ENZYME ECOKI SPECIFICITY PROTEIN"/>
    <property type="match status" value="1"/>
</dbReference>
<keyword evidence="3" id="KW-0238">DNA-binding</keyword>
<evidence type="ECO:0000313" key="6">
    <source>
        <dbReference type="Proteomes" id="UP000321181"/>
    </source>
</evidence>
<dbReference type="GO" id="GO:0009307">
    <property type="term" value="P:DNA restriction-modification system"/>
    <property type="evidence" value="ECO:0007669"/>
    <property type="project" value="UniProtKB-KW"/>
</dbReference>
<dbReference type="Pfam" id="PF01420">
    <property type="entry name" value="Methylase_S"/>
    <property type="match status" value="1"/>
</dbReference>
<dbReference type="Proteomes" id="UP000321181">
    <property type="component" value="Unassembled WGS sequence"/>
</dbReference>
<evidence type="ECO:0000256" key="3">
    <source>
        <dbReference type="ARBA" id="ARBA00023125"/>
    </source>
</evidence>
<protein>
    <recommendedName>
        <fullName evidence="4">Type I restriction modification DNA specificity domain-containing protein</fullName>
    </recommendedName>
</protein>
<dbReference type="EMBL" id="BJYY01000001">
    <property type="protein sequence ID" value="GEO32325.1"/>
    <property type="molecule type" value="Genomic_DNA"/>
</dbReference>
<keyword evidence="2" id="KW-0680">Restriction system</keyword>
<reference evidence="5 6" key="1">
    <citation type="submission" date="2019-07" db="EMBL/GenBank/DDBJ databases">
        <title>Whole genome shotgun sequence of Cellulomonas aerilata NBRC 106308.</title>
        <authorList>
            <person name="Hosoyama A."/>
            <person name="Uohara A."/>
            <person name="Ohji S."/>
            <person name="Ichikawa N."/>
        </authorList>
    </citation>
    <scope>NUCLEOTIDE SEQUENCE [LARGE SCALE GENOMIC DNA]</scope>
    <source>
        <strain evidence="5 6">NBRC 106308</strain>
    </source>
</reference>
<comment type="caution">
    <text evidence="5">The sequence shown here is derived from an EMBL/GenBank/DDBJ whole genome shotgun (WGS) entry which is preliminary data.</text>
</comment>
<dbReference type="SUPFAM" id="SSF116734">
    <property type="entry name" value="DNA methylase specificity domain"/>
    <property type="match status" value="1"/>
</dbReference>
<comment type="similarity">
    <text evidence="1">Belongs to the type-I restriction system S methylase family.</text>
</comment>
<feature type="domain" description="Type I restriction modification DNA specificity" evidence="4">
    <location>
        <begin position="17"/>
        <end position="156"/>
    </location>
</feature>
<dbReference type="RefSeq" id="WP_146898397.1">
    <property type="nucleotide sequence ID" value="NZ_BAAARM010000001.1"/>
</dbReference>
<dbReference type="InterPro" id="IPR044946">
    <property type="entry name" value="Restrct_endonuc_typeI_TRD_sf"/>
</dbReference>
<evidence type="ECO:0000256" key="1">
    <source>
        <dbReference type="ARBA" id="ARBA00010923"/>
    </source>
</evidence>
<proteinExistence type="inferred from homology"/>
<dbReference type="PANTHER" id="PTHR30408:SF12">
    <property type="entry name" value="TYPE I RESTRICTION ENZYME MJAVIII SPECIFICITY SUBUNIT"/>
    <property type="match status" value="1"/>
</dbReference>
<keyword evidence="6" id="KW-1185">Reference proteome</keyword>
<evidence type="ECO:0000256" key="2">
    <source>
        <dbReference type="ARBA" id="ARBA00022747"/>
    </source>
</evidence>
<evidence type="ECO:0000259" key="4">
    <source>
        <dbReference type="Pfam" id="PF01420"/>
    </source>
</evidence>
<dbReference type="CDD" id="cd17262">
    <property type="entry name" value="RMtype1_S_Aco12261I-TRD2-CR2"/>
    <property type="match status" value="1"/>
</dbReference>
<accession>A0A512D772</accession>
<name>A0A512D772_9CELL</name>
<dbReference type="InterPro" id="IPR052021">
    <property type="entry name" value="Type-I_RS_S_subunit"/>
</dbReference>
<gene>
    <name evidence="5" type="ORF">CAE01nite_00500</name>
</gene>
<dbReference type="AlphaFoldDB" id="A0A512D772"/>
<dbReference type="InterPro" id="IPR000055">
    <property type="entry name" value="Restrct_endonuc_typeI_TRD"/>
</dbReference>
<dbReference type="OrthoDB" id="3197085at2"/>
<evidence type="ECO:0000313" key="5">
    <source>
        <dbReference type="EMBL" id="GEO32325.1"/>
    </source>
</evidence>